<name>A0A550C197_9AGAR</name>
<evidence type="ECO:0000259" key="2">
    <source>
        <dbReference type="Pfam" id="PF17667"/>
    </source>
</evidence>
<feature type="compositionally biased region" description="Polar residues" evidence="1">
    <location>
        <begin position="273"/>
        <end position="282"/>
    </location>
</feature>
<comment type="caution">
    <text evidence="3">The sequence shown here is derived from an EMBL/GenBank/DDBJ whole genome shotgun (WGS) entry which is preliminary data.</text>
</comment>
<dbReference type="InterPro" id="IPR040976">
    <property type="entry name" value="Pkinase_fungal"/>
</dbReference>
<dbReference type="PANTHER" id="PTHR38248:SF2">
    <property type="entry name" value="FUNK1 11"/>
    <property type="match status" value="1"/>
</dbReference>
<evidence type="ECO:0000313" key="3">
    <source>
        <dbReference type="EMBL" id="TRM58538.1"/>
    </source>
</evidence>
<dbReference type="OrthoDB" id="312874at2759"/>
<keyword evidence="4" id="KW-1185">Reference proteome</keyword>
<gene>
    <name evidence="3" type="ORF">BD626DRAFT_511402</name>
</gene>
<feature type="domain" description="Fungal-type protein kinase" evidence="2">
    <location>
        <begin position="398"/>
        <end position="648"/>
    </location>
</feature>
<protein>
    <recommendedName>
        <fullName evidence="2">Fungal-type protein kinase domain-containing protein</fullName>
    </recommendedName>
</protein>
<feature type="region of interest" description="Disordered" evidence="1">
    <location>
        <begin position="770"/>
        <end position="794"/>
    </location>
</feature>
<dbReference type="InterPro" id="IPR011009">
    <property type="entry name" value="Kinase-like_dom_sf"/>
</dbReference>
<feature type="region of interest" description="Disordered" evidence="1">
    <location>
        <begin position="264"/>
        <end position="286"/>
    </location>
</feature>
<proteinExistence type="predicted"/>
<accession>A0A550C197</accession>
<evidence type="ECO:0000313" key="4">
    <source>
        <dbReference type="Proteomes" id="UP000320762"/>
    </source>
</evidence>
<dbReference type="Gene3D" id="1.10.510.10">
    <property type="entry name" value="Transferase(Phosphotransferase) domain 1"/>
    <property type="match status" value="1"/>
</dbReference>
<sequence length="794" mass="90858">MAASRHYTNAKMGDARDYATKWVDKVPQVDIDTFLKHFMPKRELDAQHTTADIAEALSKRWLFPLRSEDGLRLPDADVPLDVKNSRWFSFEQDPEFYKGPENREGAVFKRFEDIFDQVIECCKVLQPGLTQTTRYYNEGDRMARSEKRNTSRRDADFRLLDGCEDRYYELAVIVQLKKVDSMASQFDDWKKINWELLHVARTEPGRRFCLGMTVENRKVRLWHLNREIMVVSEAFDFMTDYKILIEVFLRFGFAQRSELGYDPTFEKPPAPQPSDSENSDVTSGEEEQFVTVSDCKYRIVETLANYRADAGIGRCTWVWLAEAVDNPAKRVVVKDCWMANDRDTEFEILQEIRKRIKEHDWKKYASPSNPTSTERVDPLNGSDIDRSLFFVNITDGVRVKVDDKVDDTRAVIAHGFDFPGRWSFLPLVEVARPTTPASSLTLTAVHGKRSTPSQSRPGAHVSDSVGNQSEREMQRPLVGLFDRGTEARAHHRMVMEYGTPLTAISEPSLVFSILTDAACALFILHCVGYLDRDISVNNILHLYWNVKGFQGKIGVLSDLEYARKIDEEGAHLGRTGTRHFMAVEVAEGDYMLKAAESAIPKSLIADRIKKPRAVESSPFPIPAAPPLIPWRFCEVHDMESIFWVALYTLFRHTNLHTIALKGTEYDVEAQYHVYSEMFPDDADATHDRSKYIRLEHKLKDAVTKLPPTWQELGESFRVVRQCLAEFYEQVGERQIDREMWNWLKLACEAGQEGIDGPFISLAAALDKKTVSMQSGKRQGDTVEEEGAAKKAKVE</sequence>
<organism evidence="3 4">
    <name type="scientific">Schizophyllum amplum</name>
    <dbReference type="NCBI Taxonomy" id="97359"/>
    <lineage>
        <taxon>Eukaryota</taxon>
        <taxon>Fungi</taxon>
        <taxon>Dikarya</taxon>
        <taxon>Basidiomycota</taxon>
        <taxon>Agaricomycotina</taxon>
        <taxon>Agaricomycetes</taxon>
        <taxon>Agaricomycetidae</taxon>
        <taxon>Agaricales</taxon>
        <taxon>Schizophyllaceae</taxon>
        <taxon>Schizophyllum</taxon>
    </lineage>
</organism>
<dbReference type="PANTHER" id="PTHR38248">
    <property type="entry name" value="FUNK1 6"/>
    <property type="match status" value="1"/>
</dbReference>
<reference evidence="3 4" key="1">
    <citation type="journal article" date="2019" name="New Phytol.">
        <title>Comparative genomics reveals unique wood-decay strategies and fruiting body development in the Schizophyllaceae.</title>
        <authorList>
            <person name="Almasi E."/>
            <person name="Sahu N."/>
            <person name="Krizsan K."/>
            <person name="Balint B."/>
            <person name="Kovacs G.M."/>
            <person name="Kiss B."/>
            <person name="Cseklye J."/>
            <person name="Drula E."/>
            <person name="Henrissat B."/>
            <person name="Nagy I."/>
            <person name="Chovatia M."/>
            <person name="Adam C."/>
            <person name="LaButti K."/>
            <person name="Lipzen A."/>
            <person name="Riley R."/>
            <person name="Grigoriev I.V."/>
            <person name="Nagy L.G."/>
        </authorList>
    </citation>
    <scope>NUCLEOTIDE SEQUENCE [LARGE SCALE GENOMIC DNA]</scope>
    <source>
        <strain evidence="3 4">NL-1724</strain>
    </source>
</reference>
<dbReference type="EMBL" id="VDMD01000035">
    <property type="protein sequence ID" value="TRM58538.1"/>
    <property type="molecule type" value="Genomic_DNA"/>
</dbReference>
<dbReference type="Proteomes" id="UP000320762">
    <property type="component" value="Unassembled WGS sequence"/>
</dbReference>
<dbReference type="AlphaFoldDB" id="A0A550C197"/>
<feature type="region of interest" description="Disordered" evidence="1">
    <location>
        <begin position="443"/>
        <end position="471"/>
    </location>
</feature>
<dbReference type="SUPFAM" id="SSF56112">
    <property type="entry name" value="Protein kinase-like (PK-like)"/>
    <property type="match status" value="1"/>
</dbReference>
<feature type="domain" description="Fungal-type protein kinase" evidence="2">
    <location>
        <begin position="167"/>
        <end position="355"/>
    </location>
</feature>
<dbReference type="Pfam" id="PF17667">
    <property type="entry name" value="Pkinase_fungal"/>
    <property type="match status" value="2"/>
</dbReference>
<evidence type="ECO:0000256" key="1">
    <source>
        <dbReference type="SAM" id="MobiDB-lite"/>
    </source>
</evidence>